<protein>
    <submittedName>
        <fullName evidence="1">Uncharacterized protein</fullName>
    </submittedName>
</protein>
<dbReference type="EMBL" id="JADLZT010000006">
    <property type="protein sequence ID" value="MBF6024895.1"/>
    <property type="molecule type" value="Genomic_DNA"/>
</dbReference>
<organism evidence="1 2">
    <name type="scientific">Lysobacter niastensis</name>
    <dbReference type="NCBI Taxonomy" id="380629"/>
    <lineage>
        <taxon>Bacteria</taxon>
        <taxon>Pseudomonadati</taxon>
        <taxon>Pseudomonadota</taxon>
        <taxon>Gammaproteobacteria</taxon>
        <taxon>Lysobacterales</taxon>
        <taxon>Lysobacteraceae</taxon>
        <taxon>Lysobacter</taxon>
    </lineage>
</organism>
<name>A0ABS0B798_9GAMM</name>
<reference evidence="1 2" key="1">
    <citation type="submission" date="2020-11" db="EMBL/GenBank/DDBJ databases">
        <title>Draft Genome Sequence and Secondary Metabolite Biosynthetic Potential of the Lysobacter niastensis Type strain DSM 18481.</title>
        <authorList>
            <person name="Turrini P."/>
            <person name="Artuso I."/>
            <person name="Tescari M."/>
            <person name="Lugli G.A."/>
            <person name="Frangipani E."/>
            <person name="Ventura M."/>
            <person name="Visca P."/>
        </authorList>
    </citation>
    <scope>NUCLEOTIDE SEQUENCE [LARGE SCALE GENOMIC DNA]</scope>
    <source>
        <strain evidence="1 2">DSM 18481</strain>
    </source>
</reference>
<proteinExistence type="predicted"/>
<sequence>MLTSQLIEPLLSPGTYPRAVADAVRATSPLAVQIANRWMLGWPKTVKALLAAGTYLPALKAQEKQERDVLSSSQVTHLARHELMEEYGLRAGPPAP</sequence>
<evidence type="ECO:0000313" key="1">
    <source>
        <dbReference type="EMBL" id="MBF6024895.1"/>
    </source>
</evidence>
<dbReference type="RefSeq" id="WP_194931473.1">
    <property type="nucleotide sequence ID" value="NZ_JADLZT010000006.1"/>
</dbReference>
<accession>A0ABS0B798</accession>
<comment type="caution">
    <text evidence="1">The sequence shown here is derived from an EMBL/GenBank/DDBJ whole genome shotgun (WGS) entry which is preliminary data.</text>
</comment>
<gene>
    <name evidence="1" type="ORF">IU514_12745</name>
</gene>
<keyword evidence="2" id="KW-1185">Reference proteome</keyword>
<evidence type="ECO:0000313" key="2">
    <source>
        <dbReference type="Proteomes" id="UP001429984"/>
    </source>
</evidence>
<dbReference type="Proteomes" id="UP001429984">
    <property type="component" value="Unassembled WGS sequence"/>
</dbReference>